<accession>Q7UJ23</accession>
<sequence length="164" mass="18427">MCFFAVATYCPELSWFDRRGFAHRNKIEELPWPESRTSEILVRTEFAQDKPVRPLHDFLKGIGTYMHSTTQPNDTASTLSGAPIGFADPADLRVSELRSTAAIRALADSNVAELRFLRVDESENEICLTGRVRSFYHKQLAQEAIRPVAAGRQVVNRVDVCISS</sequence>
<dbReference type="PATRIC" id="fig|243090.15.peg.5888"/>
<dbReference type="OrthoDB" id="214050at2"/>
<dbReference type="KEGG" id="rba:RB12189"/>
<keyword evidence="3" id="KW-1185">Reference proteome</keyword>
<dbReference type="STRING" id="243090.RB12189"/>
<evidence type="ECO:0000313" key="3">
    <source>
        <dbReference type="Proteomes" id="UP000001025"/>
    </source>
</evidence>
<organism evidence="2 3">
    <name type="scientific">Rhodopirellula baltica (strain DSM 10527 / NCIMB 13988 / SH1)</name>
    <dbReference type="NCBI Taxonomy" id="243090"/>
    <lineage>
        <taxon>Bacteria</taxon>
        <taxon>Pseudomonadati</taxon>
        <taxon>Planctomycetota</taxon>
        <taxon>Planctomycetia</taxon>
        <taxon>Pirellulales</taxon>
        <taxon>Pirellulaceae</taxon>
        <taxon>Rhodopirellula</taxon>
    </lineage>
</organism>
<reference evidence="2 3" key="1">
    <citation type="journal article" date="2003" name="Proc. Natl. Acad. Sci. U.S.A.">
        <title>Complete genome sequence of the marine planctomycete Pirellula sp. strain 1.</title>
        <authorList>
            <person name="Gloeckner F.O."/>
            <person name="Kube M."/>
            <person name="Bauer M."/>
            <person name="Teeling H."/>
            <person name="Lombardot T."/>
            <person name="Ludwig W."/>
            <person name="Gade D."/>
            <person name="Beck A."/>
            <person name="Borzym K."/>
            <person name="Heitmann K."/>
            <person name="Rabus R."/>
            <person name="Schlesner H."/>
            <person name="Amann R."/>
            <person name="Reinhardt R."/>
        </authorList>
    </citation>
    <scope>NUCLEOTIDE SEQUENCE [LARGE SCALE GENOMIC DNA]</scope>
    <source>
        <strain evidence="3">DSM 10527 / NCIMB 13988 / SH1</strain>
    </source>
</reference>
<protein>
    <recommendedName>
        <fullName evidence="1">BON domain-containing protein</fullName>
    </recommendedName>
</protein>
<dbReference type="Proteomes" id="UP000001025">
    <property type="component" value="Chromosome"/>
</dbReference>
<dbReference type="HOGENOM" id="CLU_1617691_0_0_0"/>
<feature type="domain" description="BON" evidence="1">
    <location>
        <begin position="105"/>
        <end position="160"/>
    </location>
</feature>
<name>Q7UJ23_RHOBA</name>
<dbReference type="EnsemblBacteria" id="CAD77437">
    <property type="protein sequence ID" value="CAD77437"/>
    <property type="gene ID" value="RB12189"/>
</dbReference>
<proteinExistence type="predicted"/>
<dbReference type="EMBL" id="BX294154">
    <property type="protein sequence ID" value="CAD77437.1"/>
    <property type="molecule type" value="Genomic_DNA"/>
</dbReference>
<evidence type="ECO:0000313" key="2">
    <source>
        <dbReference type="EMBL" id="CAD77437.1"/>
    </source>
</evidence>
<dbReference type="Pfam" id="PF04972">
    <property type="entry name" value="BON"/>
    <property type="match status" value="1"/>
</dbReference>
<dbReference type="eggNOG" id="ENOG5033CI1">
    <property type="taxonomic scope" value="Bacteria"/>
</dbReference>
<dbReference type="InParanoid" id="Q7UJ23"/>
<dbReference type="InterPro" id="IPR007055">
    <property type="entry name" value="BON_dom"/>
</dbReference>
<dbReference type="AlphaFoldDB" id="Q7UJ23"/>
<evidence type="ECO:0000259" key="1">
    <source>
        <dbReference type="Pfam" id="PF04972"/>
    </source>
</evidence>
<gene>
    <name evidence="2" type="ordered locus">RB12189</name>
</gene>